<dbReference type="PANTHER" id="PTHR47506:SF1">
    <property type="entry name" value="HTH-TYPE TRANSCRIPTIONAL REGULATOR YJDC"/>
    <property type="match status" value="1"/>
</dbReference>
<dbReference type="AlphaFoldDB" id="A0A919QBK7"/>
<dbReference type="PROSITE" id="PS50977">
    <property type="entry name" value="HTH_TETR_2"/>
    <property type="match status" value="1"/>
</dbReference>
<dbReference type="Proteomes" id="UP000640052">
    <property type="component" value="Unassembled WGS sequence"/>
</dbReference>
<keyword evidence="7" id="KW-1185">Reference proteome</keyword>
<feature type="domain" description="HTH tetR-type" evidence="5">
    <location>
        <begin position="63"/>
        <end position="123"/>
    </location>
</feature>
<evidence type="ECO:0000256" key="2">
    <source>
        <dbReference type="ARBA" id="ARBA00023125"/>
    </source>
</evidence>
<dbReference type="SUPFAM" id="SSF48498">
    <property type="entry name" value="Tetracyclin repressor-like, C-terminal domain"/>
    <property type="match status" value="1"/>
</dbReference>
<evidence type="ECO:0000313" key="7">
    <source>
        <dbReference type="Proteomes" id="UP000640052"/>
    </source>
</evidence>
<dbReference type="GO" id="GO:0003677">
    <property type="term" value="F:DNA binding"/>
    <property type="evidence" value="ECO:0007669"/>
    <property type="project" value="UniProtKB-UniRule"/>
</dbReference>
<organism evidence="6 7">
    <name type="scientific">Acrocarpospora phusangensis</name>
    <dbReference type="NCBI Taxonomy" id="1070424"/>
    <lineage>
        <taxon>Bacteria</taxon>
        <taxon>Bacillati</taxon>
        <taxon>Actinomycetota</taxon>
        <taxon>Actinomycetes</taxon>
        <taxon>Streptosporangiales</taxon>
        <taxon>Streptosporangiaceae</taxon>
        <taxon>Acrocarpospora</taxon>
    </lineage>
</organism>
<keyword evidence="1" id="KW-0805">Transcription regulation</keyword>
<evidence type="ECO:0000259" key="5">
    <source>
        <dbReference type="PROSITE" id="PS50977"/>
    </source>
</evidence>
<evidence type="ECO:0000256" key="4">
    <source>
        <dbReference type="PROSITE-ProRule" id="PRU00335"/>
    </source>
</evidence>
<dbReference type="SUPFAM" id="SSF46689">
    <property type="entry name" value="Homeodomain-like"/>
    <property type="match status" value="1"/>
</dbReference>
<dbReference type="InterPro" id="IPR011075">
    <property type="entry name" value="TetR_C"/>
</dbReference>
<dbReference type="Pfam" id="PF16925">
    <property type="entry name" value="TetR_C_13"/>
    <property type="match status" value="1"/>
</dbReference>
<dbReference type="InterPro" id="IPR001647">
    <property type="entry name" value="HTH_TetR"/>
</dbReference>
<sequence>MAVAAPLRAVPMSAGAPHAPAERRPTYTDLFPVSNGARPTPICFRLFTLAGTLMVMKTDVRVDAVRERVLEAACKLFAGRGINATGVDLVSETAGVSKRSLYQRFPSKDHLIAAYLPRATDRFLADLIPSEDQGLSPVESILEVFSATCRKSAEPDFRGCPVLNAAAEITDTGHPMREIATSYKERMEGYFTRQAEAAGAADPALLAVQLTMLFDGAMSYAAVRNEPLPDTVDVTVRTLLAAQAVAVPAQVNEH</sequence>
<name>A0A919QBK7_9ACTN</name>
<dbReference type="Pfam" id="PF00440">
    <property type="entry name" value="TetR_N"/>
    <property type="match status" value="1"/>
</dbReference>
<dbReference type="Gene3D" id="1.10.357.10">
    <property type="entry name" value="Tetracycline Repressor, domain 2"/>
    <property type="match status" value="1"/>
</dbReference>
<evidence type="ECO:0000256" key="3">
    <source>
        <dbReference type="ARBA" id="ARBA00023163"/>
    </source>
</evidence>
<reference evidence="6" key="1">
    <citation type="submission" date="2021-01" db="EMBL/GenBank/DDBJ databases">
        <title>Whole genome shotgun sequence of Acrocarpospora phusangensis NBRC 108782.</title>
        <authorList>
            <person name="Komaki H."/>
            <person name="Tamura T."/>
        </authorList>
    </citation>
    <scope>NUCLEOTIDE SEQUENCE</scope>
    <source>
        <strain evidence="6">NBRC 108782</strain>
    </source>
</reference>
<proteinExistence type="predicted"/>
<keyword evidence="2 4" id="KW-0238">DNA-binding</keyword>
<dbReference type="PANTHER" id="PTHR47506">
    <property type="entry name" value="TRANSCRIPTIONAL REGULATORY PROTEIN"/>
    <property type="match status" value="1"/>
</dbReference>
<comment type="caution">
    <text evidence="6">The sequence shown here is derived from an EMBL/GenBank/DDBJ whole genome shotgun (WGS) entry which is preliminary data.</text>
</comment>
<dbReference type="InterPro" id="IPR036271">
    <property type="entry name" value="Tet_transcr_reg_TetR-rel_C_sf"/>
</dbReference>
<accession>A0A919QBK7</accession>
<evidence type="ECO:0000256" key="1">
    <source>
        <dbReference type="ARBA" id="ARBA00023015"/>
    </source>
</evidence>
<dbReference type="InterPro" id="IPR009057">
    <property type="entry name" value="Homeodomain-like_sf"/>
</dbReference>
<dbReference type="EMBL" id="BOOA01000018">
    <property type="protein sequence ID" value="GIH24388.1"/>
    <property type="molecule type" value="Genomic_DNA"/>
</dbReference>
<evidence type="ECO:0000313" key="6">
    <source>
        <dbReference type="EMBL" id="GIH24388.1"/>
    </source>
</evidence>
<keyword evidence="3" id="KW-0804">Transcription</keyword>
<dbReference type="PRINTS" id="PR00455">
    <property type="entry name" value="HTHTETR"/>
</dbReference>
<feature type="DNA-binding region" description="H-T-H motif" evidence="4">
    <location>
        <begin position="86"/>
        <end position="105"/>
    </location>
</feature>
<protein>
    <recommendedName>
        <fullName evidence="5">HTH tetR-type domain-containing protein</fullName>
    </recommendedName>
</protein>
<gene>
    <name evidence="6" type="ORF">Aph01nite_26980</name>
</gene>